<organism evidence="3">
    <name type="scientific">Vanderwaltozyma polyspora (strain ATCC 22028 / DSM 70294 / BCRC 21397 / CBS 2163 / NBRC 10782 / NRRL Y-8283 / UCD 57-17)</name>
    <name type="common">Kluyveromyces polysporus</name>
    <dbReference type="NCBI Taxonomy" id="436907"/>
    <lineage>
        <taxon>Eukaryota</taxon>
        <taxon>Fungi</taxon>
        <taxon>Dikarya</taxon>
        <taxon>Ascomycota</taxon>
        <taxon>Saccharomycotina</taxon>
        <taxon>Saccharomycetes</taxon>
        <taxon>Saccharomycetales</taxon>
        <taxon>Saccharomycetaceae</taxon>
        <taxon>Vanderwaltozyma</taxon>
    </lineage>
</organism>
<dbReference type="HOGENOM" id="CLU_835670_0_0_1"/>
<protein>
    <recommendedName>
        <fullName evidence="4">PAS domain-containing protein</fullName>
    </recommendedName>
</protein>
<feature type="compositionally biased region" description="Polar residues" evidence="1">
    <location>
        <begin position="1"/>
        <end position="10"/>
    </location>
</feature>
<dbReference type="KEGG" id="vpo:Kpol_1035p40"/>
<feature type="region of interest" description="Disordered" evidence="1">
    <location>
        <begin position="1"/>
        <end position="26"/>
    </location>
</feature>
<evidence type="ECO:0000313" key="3">
    <source>
        <dbReference type="Proteomes" id="UP000000267"/>
    </source>
</evidence>
<gene>
    <name evidence="2" type="ORF">Kpol_1035p40</name>
</gene>
<reference evidence="2 3" key="1">
    <citation type="journal article" date="2007" name="Proc. Natl. Acad. Sci. U.S.A.">
        <title>Independent sorting-out of thousands of duplicated gene pairs in two yeast species descended from a whole-genome duplication.</title>
        <authorList>
            <person name="Scannell D.R."/>
            <person name="Frank A.C."/>
            <person name="Conant G.C."/>
            <person name="Byrne K.P."/>
            <person name="Woolfit M."/>
            <person name="Wolfe K.H."/>
        </authorList>
    </citation>
    <scope>NUCLEOTIDE SEQUENCE [LARGE SCALE GENOMIC DNA]</scope>
    <source>
        <strain evidence="3">ATCC 22028 / DSM 70294 / BCRC 21397 / CBS 2163 / NBRC 10782 / NRRL Y-8283 / UCD 57-17</strain>
    </source>
</reference>
<proteinExistence type="predicted"/>
<keyword evidence="3" id="KW-1185">Reference proteome</keyword>
<feature type="compositionally biased region" description="Low complexity" evidence="1">
    <location>
        <begin position="11"/>
        <end position="26"/>
    </location>
</feature>
<evidence type="ECO:0000313" key="2">
    <source>
        <dbReference type="EMBL" id="EDO17227.1"/>
    </source>
</evidence>
<dbReference type="OrthoDB" id="162894at2759"/>
<evidence type="ECO:0000256" key="1">
    <source>
        <dbReference type="SAM" id="MobiDB-lite"/>
    </source>
</evidence>
<dbReference type="EMBL" id="DS480408">
    <property type="protein sequence ID" value="EDO17227.1"/>
    <property type="molecule type" value="Genomic_DNA"/>
</dbReference>
<dbReference type="RefSeq" id="XP_001645085.1">
    <property type="nucleotide sequence ID" value="XM_001645035.1"/>
</dbReference>
<feature type="non-terminal residue" evidence="2">
    <location>
        <position position="333"/>
    </location>
</feature>
<dbReference type="AlphaFoldDB" id="A7TKK5"/>
<sequence>MGDIIQNCSPSSSTSSNTSSNTSSSNYERYLNQATESNPSMILELDLNGNIRYISPIWKNIIGTEPPKPDSSISDIIVGSEKDKSVFIEVLKLWTENDTISYTITFDVNDSNNIPVTLEACGILIHNTITQLPTHSMWIIKPYDITLQENDKLTNRLPEDFIKMLGFGSFIFMEYLNYLETQLCTDESNLPDPNLELCRVCENFLPDWWLESHSKSCVCEHRIQSAIQIINDSIIEHINFLTNILEGSEQEMKENRIIHTDYKDLPVQLSYSVLKNLIELSEMAADINSSKIGAETDQSMLLKISLSGNNNPQYCLRYQFSPKSTSYIQDITD</sequence>
<accession>A7TKK5</accession>
<name>A7TKK5_VANPO</name>
<dbReference type="GeneID" id="5545432"/>
<dbReference type="Proteomes" id="UP000000267">
    <property type="component" value="Unassembled WGS sequence"/>
</dbReference>
<evidence type="ECO:0008006" key="4">
    <source>
        <dbReference type="Google" id="ProtNLM"/>
    </source>
</evidence>